<feature type="transmembrane region" description="Helical" evidence="6">
    <location>
        <begin position="70"/>
        <end position="90"/>
    </location>
</feature>
<dbReference type="InterPro" id="IPR030184">
    <property type="entry name" value="WAT1-related"/>
</dbReference>
<evidence type="ECO:0000256" key="4">
    <source>
        <dbReference type="ARBA" id="ARBA00022989"/>
    </source>
</evidence>
<feature type="compositionally biased region" description="Basic and acidic residues" evidence="7">
    <location>
        <begin position="328"/>
        <end position="340"/>
    </location>
</feature>
<evidence type="ECO:0000256" key="6">
    <source>
        <dbReference type="RuleBase" id="RU363077"/>
    </source>
</evidence>
<evidence type="ECO:0000256" key="7">
    <source>
        <dbReference type="SAM" id="MobiDB-lite"/>
    </source>
</evidence>
<keyword evidence="3 6" id="KW-0812">Transmembrane</keyword>
<feature type="transmembrane region" description="Helical" evidence="6">
    <location>
        <begin position="208"/>
        <end position="230"/>
    </location>
</feature>
<feature type="region of interest" description="Disordered" evidence="7">
    <location>
        <begin position="328"/>
        <end position="366"/>
    </location>
</feature>
<dbReference type="GO" id="GO:0016020">
    <property type="term" value="C:membrane"/>
    <property type="evidence" value="ECO:0007669"/>
    <property type="project" value="UniProtKB-SubCell"/>
</dbReference>
<keyword evidence="4 6" id="KW-1133">Transmembrane helix</keyword>
<evidence type="ECO:0000256" key="5">
    <source>
        <dbReference type="ARBA" id="ARBA00023136"/>
    </source>
</evidence>
<evidence type="ECO:0000259" key="8">
    <source>
        <dbReference type="Pfam" id="PF00892"/>
    </source>
</evidence>
<dbReference type="AlphaFoldDB" id="A0ABD3C3A0"/>
<reference evidence="10" key="1">
    <citation type="journal article" date="2024" name="IScience">
        <title>Strigolactones Initiate the Formation of Haustorium-like Structures in Castilleja.</title>
        <authorList>
            <person name="Buerger M."/>
            <person name="Peterson D."/>
            <person name="Chory J."/>
        </authorList>
    </citation>
    <scope>NUCLEOTIDE SEQUENCE [LARGE SCALE GENOMIC DNA]</scope>
</reference>
<feature type="transmembrane region" description="Helical" evidence="6">
    <location>
        <begin position="134"/>
        <end position="155"/>
    </location>
</feature>
<accession>A0ABD3C3A0</accession>
<dbReference type="SUPFAM" id="SSF103481">
    <property type="entry name" value="Multidrug resistance efflux transporter EmrE"/>
    <property type="match status" value="2"/>
</dbReference>
<protein>
    <recommendedName>
        <fullName evidence="6">WAT1-related protein</fullName>
    </recommendedName>
</protein>
<gene>
    <name evidence="9" type="ORF">CASFOL_032682</name>
</gene>
<keyword evidence="10" id="KW-1185">Reference proteome</keyword>
<feature type="compositionally biased region" description="Basic and acidic residues" evidence="7">
    <location>
        <begin position="347"/>
        <end position="366"/>
    </location>
</feature>
<feature type="transmembrane region" description="Helical" evidence="6">
    <location>
        <begin position="102"/>
        <end position="122"/>
    </location>
</feature>
<dbReference type="InterPro" id="IPR037185">
    <property type="entry name" value="EmrE-like"/>
</dbReference>
<comment type="subcellular location">
    <subcellularLocation>
        <location evidence="1 6">Membrane</location>
        <topology evidence="1 6">Multi-pass membrane protein</topology>
    </subcellularLocation>
</comment>
<comment type="caution">
    <text evidence="9">The sequence shown here is derived from an EMBL/GenBank/DDBJ whole genome shotgun (WGS) entry which is preliminary data.</text>
</comment>
<dbReference type="Proteomes" id="UP001632038">
    <property type="component" value="Unassembled WGS sequence"/>
</dbReference>
<feature type="transmembrane region" description="Helical" evidence="6">
    <location>
        <begin position="175"/>
        <end position="196"/>
    </location>
</feature>
<evidence type="ECO:0000313" key="10">
    <source>
        <dbReference type="Proteomes" id="UP001632038"/>
    </source>
</evidence>
<evidence type="ECO:0000256" key="1">
    <source>
        <dbReference type="ARBA" id="ARBA00004141"/>
    </source>
</evidence>
<evidence type="ECO:0000313" key="9">
    <source>
        <dbReference type="EMBL" id="KAL3623866.1"/>
    </source>
</evidence>
<feature type="domain" description="EamA" evidence="8">
    <location>
        <begin position="178"/>
        <end position="316"/>
    </location>
</feature>
<evidence type="ECO:0000256" key="2">
    <source>
        <dbReference type="ARBA" id="ARBA00007635"/>
    </source>
</evidence>
<sequence length="366" mass="40849">MGLENYKPTIVMVACQFMYAGVNLSGRAALLQGMSSRVFVVYRQSLAFLLIAPLAFFLRRGKLRECYLGWRSFWLIFLLSFIGVTLNQNMYYEGLFLANSTAASALGNLIPAITFVMAYTLGLERVKLRSLRSMAKVIGTVVCVSGAAGMAFFKGPKLLNVEFMSMFVGSNGHDTWLLGCLFLFGNAFCWALWLILQVHVSACYPDDHLCLTAWICLMSAVQSGIFTFIVEPNTKSWILDSPFQILCCVYVGLASAVTFFGQTWSIAVRGPVFCAMFNPLNTVIVTVFAWVFLHEVLYIGSMIGSLAVIIGLYVVLWGKAKDHQIKKEETVGRTQNRNDETTLSTRVPEHKIDLEEPLLPEKQDIN</sequence>
<name>A0ABD3C3A0_9LAMI</name>
<dbReference type="EMBL" id="JAVIJP010000054">
    <property type="protein sequence ID" value="KAL3623866.1"/>
    <property type="molecule type" value="Genomic_DNA"/>
</dbReference>
<keyword evidence="5 6" id="KW-0472">Membrane</keyword>
<feature type="transmembrane region" description="Helical" evidence="6">
    <location>
        <begin position="298"/>
        <end position="317"/>
    </location>
</feature>
<dbReference type="Pfam" id="PF00892">
    <property type="entry name" value="EamA"/>
    <property type="match status" value="2"/>
</dbReference>
<comment type="similarity">
    <text evidence="2 6">Belongs to the drug/metabolite transporter (DMT) superfamily. Plant drug/metabolite exporter (P-DME) (TC 2.A.7.4) family.</text>
</comment>
<evidence type="ECO:0000256" key="3">
    <source>
        <dbReference type="ARBA" id="ARBA00022692"/>
    </source>
</evidence>
<proteinExistence type="inferred from homology"/>
<dbReference type="PANTHER" id="PTHR31218">
    <property type="entry name" value="WAT1-RELATED PROTEIN"/>
    <property type="match status" value="1"/>
</dbReference>
<feature type="transmembrane region" description="Helical" evidence="6">
    <location>
        <begin position="242"/>
        <end position="260"/>
    </location>
</feature>
<organism evidence="9 10">
    <name type="scientific">Castilleja foliolosa</name>
    <dbReference type="NCBI Taxonomy" id="1961234"/>
    <lineage>
        <taxon>Eukaryota</taxon>
        <taxon>Viridiplantae</taxon>
        <taxon>Streptophyta</taxon>
        <taxon>Embryophyta</taxon>
        <taxon>Tracheophyta</taxon>
        <taxon>Spermatophyta</taxon>
        <taxon>Magnoliopsida</taxon>
        <taxon>eudicotyledons</taxon>
        <taxon>Gunneridae</taxon>
        <taxon>Pentapetalae</taxon>
        <taxon>asterids</taxon>
        <taxon>lamiids</taxon>
        <taxon>Lamiales</taxon>
        <taxon>Orobanchaceae</taxon>
        <taxon>Pedicularideae</taxon>
        <taxon>Castillejinae</taxon>
        <taxon>Castilleja</taxon>
    </lineage>
</organism>
<dbReference type="InterPro" id="IPR000620">
    <property type="entry name" value="EamA_dom"/>
</dbReference>
<feature type="transmembrane region" description="Helical" evidence="6">
    <location>
        <begin position="272"/>
        <end position="292"/>
    </location>
</feature>
<feature type="domain" description="EamA" evidence="8">
    <location>
        <begin position="11"/>
        <end position="146"/>
    </location>
</feature>
<feature type="transmembrane region" description="Helical" evidence="6">
    <location>
        <begin position="40"/>
        <end position="58"/>
    </location>
</feature>